<evidence type="ECO:0000313" key="2">
    <source>
        <dbReference type="EMBL" id="GGA37371.1"/>
    </source>
</evidence>
<protein>
    <recommendedName>
        <fullName evidence="1">Restriction endonuclease type IV Mrr domain-containing protein</fullName>
    </recommendedName>
</protein>
<proteinExistence type="predicted"/>
<accession>A0ABQ1G5V8</accession>
<dbReference type="Pfam" id="PF04471">
    <property type="entry name" value="Mrr_cat"/>
    <property type="match status" value="1"/>
</dbReference>
<evidence type="ECO:0000259" key="1">
    <source>
        <dbReference type="Pfam" id="PF04471"/>
    </source>
</evidence>
<dbReference type="InterPro" id="IPR007560">
    <property type="entry name" value="Restrct_endonuc_IV_Mrr"/>
</dbReference>
<dbReference type="InterPro" id="IPR011335">
    <property type="entry name" value="Restrct_endonuc-II-like"/>
</dbReference>
<dbReference type="RefSeq" id="WP_423373016.1">
    <property type="nucleotide sequence ID" value="NZ_BMJA01000002.1"/>
</dbReference>
<organism evidence="2 3">
    <name type="scientific">Dyella nitratireducens</name>
    <dbReference type="NCBI Taxonomy" id="1849580"/>
    <lineage>
        <taxon>Bacteria</taxon>
        <taxon>Pseudomonadati</taxon>
        <taxon>Pseudomonadota</taxon>
        <taxon>Gammaproteobacteria</taxon>
        <taxon>Lysobacterales</taxon>
        <taxon>Rhodanobacteraceae</taxon>
        <taxon>Dyella</taxon>
    </lineage>
</organism>
<gene>
    <name evidence="2" type="ORF">GCM10010981_28140</name>
</gene>
<dbReference type="SUPFAM" id="SSF52980">
    <property type="entry name" value="Restriction endonuclease-like"/>
    <property type="match status" value="1"/>
</dbReference>
<name>A0ABQ1G5V8_9GAMM</name>
<evidence type="ECO:0000313" key="3">
    <source>
        <dbReference type="Proteomes" id="UP000620046"/>
    </source>
</evidence>
<reference evidence="3" key="1">
    <citation type="journal article" date="2019" name="Int. J. Syst. Evol. Microbiol.">
        <title>The Global Catalogue of Microorganisms (GCM) 10K type strain sequencing project: providing services to taxonomists for standard genome sequencing and annotation.</title>
        <authorList>
            <consortium name="The Broad Institute Genomics Platform"/>
            <consortium name="The Broad Institute Genome Sequencing Center for Infectious Disease"/>
            <person name="Wu L."/>
            <person name="Ma J."/>
        </authorList>
    </citation>
    <scope>NUCLEOTIDE SEQUENCE [LARGE SCALE GENOMIC DNA]</scope>
    <source>
        <strain evidence="3">CGMCC 1.15439</strain>
    </source>
</reference>
<keyword evidence="3" id="KW-1185">Reference proteome</keyword>
<sequence>MAAPRGAFSLRGEQIDGSFQHDGHTYLLEAKWHQGKTQADDLRIFEGKLQEKAAWSRGLFVSHAGFTEKGLDTLGRNKRVLCMDGLDLYETLDRRLPLGDVIVRKARKAVETGRVFVRVRELFL</sequence>
<dbReference type="Proteomes" id="UP000620046">
    <property type="component" value="Unassembled WGS sequence"/>
</dbReference>
<feature type="domain" description="Restriction endonuclease type IV Mrr" evidence="1">
    <location>
        <begin position="13"/>
        <end position="90"/>
    </location>
</feature>
<comment type="caution">
    <text evidence="2">The sequence shown here is derived from an EMBL/GenBank/DDBJ whole genome shotgun (WGS) entry which is preliminary data.</text>
</comment>
<dbReference type="EMBL" id="BMJA01000002">
    <property type="protein sequence ID" value="GGA37371.1"/>
    <property type="molecule type" value="Genomic_DNA"/>
</dbReference>